<dbReference type="PANTHER" id="PTHR12635:SF7">
    <property type="entry name" value="RHO GTPASE ACTIVATING PROTEIN 6-RELATED"/>
    <property type="match status" value="1"/>
</dbReference>
<gene>
    <name evidence="3" type="ORF">TELCIR_08146</name>
</gene>
<sequence>MMLSHTLCKSQELSKIALSTSWPTAGGSMAITNDLVENTTAHDVATLLKEYFRDLPQSLLPREHYQAYIAASRVPLDERIDVVRLLVSLLGPPNIDTLYVLLKFLHEVSLHSHDHVHHTGVEIRYQPRYALIGVVHGRSLLEGGQDNSDSFHPILLVHRQARVLLMRTNQRKLPARLVKITTLLVETLPQQHQIEPDLHLGSATSVWQPVLEPLLLDVVSVMSCVRFDFPASPEALLTSPIAKLIVKRTILVFGNFEDVILLSFI</sequence>
<dbReference type="PROSITE" id="PS50238">
    <property type="entry name" value="RHOGAP"/>
    <property type="match status" value="1"/>
</dbReference>
<dbReference type="SUPFAM" id="SSF48350">
    <property type="entry name" value="GTPase activation domain, GAP"/>
    <property type="match status" value="1"/>
</dbReference>
<dbReference type="AlphaFoldDB" id="A0A2G9UIE0"/>
<protein>
    <submittedName>
        <fullName evidence="3">RhoGAP domain protein</fullName>
    </submittedName>
</protein>
<dbReference type="InterPro" id="IPR037863">
    <property type="entry name" value="RHOGAP6/36"/>
</dbReference>
<dbReference type="Pfam" id="PF00620">
    <property type="entry name" value="RhoGAP"/>
    <property type="match status" value="1"/>
</dbReference>
<dbReference type="EMBL" id="KZ346430">
    <property type="protein sequence ID" value="PIO70011.1"/>
    <property type="molecule type" value="Genomic_DNA"/>
</dbReference>
<name>A0A2G9UIE0_TELCI</name>
<dbReference type="Proteomes" id="UP000230423">
    <property type="component" value="Unassembled WGS sequence"/>
</dbReference>
<dbReference type="Gene3D" id="1.10.555.10">
    <property type="entry name" value="Rho GTPase activation protein"/>
    <property type="match status" value="1"/>
</dbReference>
<organism evidence="3 4">
    <name type="scientific">Teladorsagia circumcincta</name>
    <name type="common">Brown stomach worm</name>
    <name type="synonym">Ostertagia circumcincta</name>
    <dbReference type="NCBI Taxonomy" id="45464"/>
    <lineage>
        <taxon>Eukaryota</taxon>
        <taxon>Metazoa</taxon>
        <taxon>Ecdysozoa</taxon>
        <taxon>Nematoda</taxon>
        <taxon>Chromadorea</taxon>
        <taxon>Rhabditida</taxon>
        <taxon>Rhabditina</taxon>
        <taxon>Rhabditomorpha</taxon>
        <taxon>Strongyloidea</taxon>
        <taxon>Trichostrongylidae</taxon>
        <taxon>Teladorsagia</taxon>
    </lineage>
</organism>
<dbReference type="PANTHER" id="PTHR12635">
    <property type="entry name" value="RHO-GTPASE-ACTIVATING PROTEIN 6 FAMILY MEMBER"/>
    <property type="match status" value="1"/>
</dbReference>
<dbReference type="GO" id="GO:0007165">
    <property type="term" value="P:signal transduction"/>
    <property type="evidence" value="ECO:0007669"/>
    <property type="project" value="InterPro"/>
</dbReference>
<dbReference type="InterPro" id="IPR008936">
    <property type="entry name" value="Rho_GTPase_activation_prot"/>
</dbReference>
<keyword evidence="1" id="KW-0343">GTPase activation</keyword>
<evidence type="ECO:0000313" key="4">
    <source>
        <dbReference type="Proteomes" id="UP000230423"/>
    </source>
</evidence>
<dbReference type="InterPro" id="IPR000198">
    <property type="entry name" value="RhoGAP_dom"/>
</dbReference>
<reference evidence="3 4" key="1">
    <citation type="submission" date="2015-09" db="EMBL/GenBank/DDBJ databases">
        <title>Draft genome of the parasitic nematode Teladorsagia circumcincta isolate WARC Sus (inbred).</title>
        <authorList>
            <person name="Mitreva M."/>
        </authorList>
    </citation>
    <scope>NUCLEOTIDE SEQUENCE [LARGE SCALE GENOMIC DNA]</scope>
    <source>
        <strain evidence="3 4">S</strain>
    </source>
</reference>
<proteinExistence type="predicted"/>
<evidence type="ECO:0000313" key="3">
    <source>
        <dbReference type="EMBL" id="PIO70011.1"/>
    </source>
</evidence>
<keyword evidence="4" id="KW-1185">Reference proteome</keyword>
<dbReference type="GO" id="GO:0005096">
    <property type="term" value="F:GTPase activator activity"/>
    <property type="evidence" value="ECO:0007669"/>
    <property type="project" value="UniProtKB-KW"/>
</dbReference>
<evidence type="ECO:0000259" key="2">
    <source>
        <dbReference type="PROSITE" id="PS50238"/>
    </source>
</evidence>
<feature type="domain" description="Rho-GAP" evidence="2">
    <location>
        <begin position="1"/>
        <end position="163"/>
    </location>
</feature>
<evidence type="ECO:0000256" key="1">
    <source>
        <dbReference type="ARBA" id="ARBA00022468"/>
    </source>
</evidence>
<dbReference type="SMART" id="SM00324">
    <property type="entry name" value="RhoGAP"/>
    <property type="match status" value="1"/>
</dbReference>
<dbReference type="OrthoDB" id="10024839at2759"/>
<accession>A0A2G9UIE0</accession>